<dbReference type="PRINTS" id="PR00455">
    <property type="entry name" value="HTHTETR"/>
</dbReference>
<keyword evidence="2 4" id="KW-0238">DNA-binding</keyword>
<dbReference type="Proteomes" id="UP001596516">
    <property type="component" value="Unassembled WGS sequence"/>
</dbReference>
<dbReference type="RefSeq" id="WP_377399632.1">
    <property type="nucleotide sequence ID" value="NZ_JBHTFQ010000002.1"/>
</dbReference>
<evidence type="ECO:0000256" key="1">
    <source>
        <dbReference type="ARBA" id="ARBA00023015"/>
    </source>
</evidence>
<dbReference type="PANTHER" id="PTHR30055:SF234">
    <property type="entry name" value="HTH-TYPE TRANSCRIPTIONAL REGULATOR BETI"/>
    <property type="match status" value="1"/>
</dbReference>
<keyword evidence="1" id="KW-0805">Transcription regulation</keyword>
<evidence type="ECO:0000313" key="6">
    <source>
        <dbReference type="EMBL" id="MFC7703402.1"/>
    </source>
</evidence>
<dbReference type="InterPro" id="IPR036271">
    <property type="entry name" value="Tet_transcr_reg_TetR-rel_C_sf"/>
</dbReference>
<dbReference type="InterPro" id="IPR009057">
    <property type="entry name" value="Homeodomain-like_sf"/>
</dbReference>
<dbReference type="PANTHER" id="PTHR30055">
    <property type="entry name" value="HTH-TYPE TRANSCRIPTIONAL REGULATOR RUTR"/>
    <property type="match status" value="1"/>
</dbReference>
<dbReference type="SUPFAM" id="SSF48498">
    <property type="entry name" value="Tetracyclin repressor-like, C-terminal domain"/>
    <property type="match status" value="1"/>
</dbReference>
<dbReference type="Pfam" id="PF21597">
    <property type="entry name" value="TetR_C_43"/>
    <property type="match status" value="1"/>
</dbReference>
<evidence type="ECO:0000256" key="3">
    <source>
        <dbReference type="ARBA" id="ARBA00023163"/>
    </source>
</evidence>
<dbReference type="SUPFAM" id="SSF46689">
    <property type="entry name" value="Homeodomain-like"/>
    <property type="match status" value="1"/>
</dbReference>
<evidence type="ECO:0000259" key="5">
    <source>
        <dbReference type="PROSITE" id="PS50977"/>
    </source>
</evidence>
<evidence type="ECO:0000256" key="4">
    <source>
        <dbReference type="PROSITE-ProRule" id="PRU00335"/>
    </source>
</evidence>
<keyword evidence="3" id="KW-0804">Transcription</keyword>
<feature type="domain" description="HTH tetR-type" evidence="5">
    <location>
        <begin position="6"/>
        <end position="65"/>
    </location>
</feature>
<dbReference type="InterPro" id="IPR001647">
    <property type="entry name" value="HTH_TetR"/>
</dbReference>
<name>A0ABW2UJL0_9RHOB</name>
<dbReference type="Pfam" id="PF00440">
    <property type="entry name" value="TetR_N"/>
    <property type="match status" value="1"/>
</dbReference>
<comment type="caution">
    <text evidence="6">The sequence shown here is derived from an EMBL/GenBank/DDBJ whole genome shotgun (WGS) entry which is preliminary data.</text>
</comment>
<proteinExistence type="predicted"/>
<reference evidence="7" key="1">
    <citation type="journal article" date="2019" name="Int. J. Syst. Evol. Microbiol.">
        <title>The Global Catalogue of Microorganisms (GCM) 10K type strain sequencing project: providing services to taxonomists for standard genome sequencing and annotation.</title>
        <authorList>
            <consortium name="The Broad Institute Genomics Platform"/>
            <consortium name="The Broad Institute Genome Sequencing Center for Infectious Disease"/>
            <person name="Wu L."/>
            <person name="Ma J."/>
        </authorList>
    </citation>
    <scope>NUCLEOTIDE SEQUENCE [LARGE SCALE GENOMIC DNA]</scope>
    <source>
        <strain evidence="7">CGMCC 1.12750</strain>
    </source>
</reference>
<dbReference type="PROSITE" id="PS50977">
    <property type="entry name" value="HTH_TETR_2"/>
    <property type="match status" value="1"/>
</dbReference>
<feature type="DNA-binding region" description="H-T-H motif" evidence="4">
    <location>
        <begin position="28"/>
        <end position="47"/>
    </location>
</feature>
<dbReference type="InterPro" id="IPR050109">
    <property type="entry name" value="HTH-type_TetR-like_transc_reg"/>
</dbReference>
<protein>
    <submittedName>
        <fullName evidence="6">TetR/AcrR family transcriptional regulator</fullName>
    </submittedName>
</protein>
<organism evidence="6 7">
    <name type="scientific">Plastorhodobacter daqingensis</name>
    <dbReference type="NCBI Taxonomy" id="1387281"/>
    <lineage>
        <taxon>Bacteria</taxon>
        <taxon>Pseudomonadati</taxon>
        <taxon>Pseudomonadota</taxon>
        <taxon>Alphaproteobacteria</taxon>
        <taxon>Rhodobacterales</taxon>
        <taxon>Paracoccaceae</taxon>
        <taxon>Plastorhodobacter</taxon>
    </lineage>
</organism>
<evidence type="ECO:0000313" key="7">
    <source>
        <dbReference type="Proteomes" id="UP001596516"/>
    </source>
</evidence>
<dbReference type="Gene3D" id="1.10.357.10">
    <property type="entry name" value="Tetracycline Repressor, domain 2"/>
    <property type="match status" value="1"/>
</dbReference>
<keyword evidence="7" id="KW-1185">Reference proteome</keyword>
<gene>
    <name evidence="6" type="ORF">ACFQXB_04240</name>
</gene>
<dbReference type="InterPro" id="IPR049445">
    <property type="entry name" value="TetR_SbtR-like_C"/>
</dbReference>
<dbReference type="EMBL" id="JBHTFQ010000002">
    <property type="protein sequence ID" value="MFC7703402.1"/>
    <property type="molecule type" value="Genomic_DNA"/>
</dbReference>
<accession>A0ABW2UJL0</accession>
<sequence>MRSDARKNYDHILAVARDLLSGDGGDASLRDIARKAGVGDGTLHRHFPTREALLEALLRTRFDELTLKAGELAQWDQADEALLRWLREAIAVTHSYKGVIAPMVAAIADETSALHSSCVDLRQAGAELLRRAQAKGLARQDMDGNDLFALISALAWLADQPPLVPRADHLFDIISDAILPGRTGGVPENPRL</sequence>
<evidence type="ECO:0000256" key="2">
    <source>
        <dbReference type="ARBA" id="ARBA00023125"/>
    </source>
</evidence>